<accession>L7FEU2</accession>
<keyword evidence="3" id="KW-1185">Reference proteome</keyword>
<feature type="region of interest" description="Disordered" evidence="1">
    <location>
        <begin position="62"/>
        <end position="101"/>
    </location>
</feature>
<feature type="compositionally biased region" description="Pro residues" evidence="1">
    <location>
        <begin position="74"/>
        <end position="86"/>
    </location>
</feature>
<reference evidence="2 3" key="1">
    <citation type="journal article" date="2011" name="Plasmid">
        <title>Streptomyces turgidiscabies Car8 contains a modular pathogenicity island that shares virulence genes with other actinobacterial plant pathogens.</title>
        <authorList>
            <person name="Huguet-Tapia J.C."/>
            <person name="Badger J.H."/>
            <person name="Loria R."/>
            <person name="Pettis G.S."/>
        </authorList>
    </citation>
    <scope>NUCLEOTIDE SEQUENCE [LARGE SCALE GENOMIC DNA]</scope>
    <source>
        <strain evidence="2 3">Car8</strain>
    </source>
</reference>
<dbReference type="PATRIC" id="fig|698760.3.peg.1759"/>
<evidence type="ECO:0000256" key="1">
    <source>
        <dbReference type="SAM" id="MobiDB-lite"/>
    </source>
</evidence>
<dbReference type="AlphaFoldDB" id="L7FEU2"/>
<dbReference type="EMBL" id="AEJB01000136">
    <property type="protein sequence ID" value="ELP69586.1"/>
    <property type="molecule type" value="Genomic_DNA"/>
</dbReference>
<sequence length="101" mass="10885">MPGARRRRRHESSPHTRVITCLSVPCVCSAPLGLHKRISKGPLPPRHPHSIDMEVCPSGCMMPPSASVHERGPIPAPAQPVPPPIAANPQHPAPRVLRRSA</sequence>
<gene>
    <name evidence="2" type="ORF">STRTUCAR8_04263</name>
</gene>
<organism evidence="2 3">
    <name type="scientific">Streptomyces turgidiscabies (strain Car8)</name>
    <dbReference type="NCBI Taxonomy" id="698760"/>
    <lineage>
        <taxon>Bacteria</taxon>
        <taxon>Bacillati</taxon>
        <taxon>Actinomycetota</taxon>
        <taxon>Actinomycetes</taxon>
        <taxon>Kitasatosporales</taxon>
        <taxon>Streptomycetaceae</taxon>
        <taxon>Streptomyces</taxon>
    </lineage>
</organism>
<protein>
    <submittedName>
        <fullName evidence="2">Uncharacterized protein</fullName>
    </submittedName>
</protein>
<evidence type="ECO:0000313" key="2">
    <source>
        <dbReference type="EMBL" id="ELP69586.1"/>
    </source>
</evidence>
<dbReference type="Proteomes" id="UP000010931">
    <property type="component" value="Unassembled WGS sequence"/>
</dbReference>
<comment type="caution">
    <text evidence="2">The sequence shown here is derived from an EMBL/GenBank/DDBJ whole genome shotgun (WGS) entry which is preliminary data.</text>
</comment>
<evidence type="ECO:0000313" key="3">
    <source>
        <dbReference type="Proteomes" id="UP000010931"/>
    </source>
</evidence>
<proteinExistence type="predicted"/>
<name>L7FEU2_STRT8</name>